<dbReference type="RefSeq" id="WP_306886148.1">
    <property type="nucleotide sequence ID" value="NZ_JAUSUL010000002.1"/>
</dbReference>
<evidence type="ECO:0000256" key="1">
    <source>
        <dbReference type="ARBA" id="ARBA00022801"/>
    </source>
</evidence>
<protein>
    <submittedName>
        <fullName evidence="4">Dienelactone hydrolase</fullName>
    </submittedName>
</protein>
<keyword evidence="2" id="KW-0472">Membrane</keyword>
<evidence type="ECO:0000313" key="5">
    <source>
        <dbReference type="Proteomes" id="UP001229244"/>
    </source>
</evidence>
<evidence type="ECO:0000256" key="2">
    <source>
        <dbReference type="SAM" id="Phobius"/>
    </source>
</evidence>
<dbReference type="EMBL" id="JAUSUL010000002">
    <property type="protein sequence ID" value="MDQ0316323.1"/>
    <property type="molecule type" value="Genomic_DNA"/>
</dbReference>
<evidence type="ECO:0000259" key="3">
    <source>
        <dbReference type="Pfam" id="PF01738"/>
    </source>
</evidence>
<dbReference type="Proteomes" id="UP001229244">
    <property type="component" value="Unassembled WGS sequence"/>
</dbReference>
<dbReference type="InterPro" id="IPR029058">
    <property type="entry name" value="AB_hydrolase_fold"/>
</dbReference>
<gene>
    <name evidence="4" type="ORF">J2S73_002780</name>
</gene>
<dbReference type="AlphaFoldDB" id="A0AAE3VQX2"/>
<keyword evidence="5" id="KW-1185">Reference proteome</keyword>
<dbReference type="GO" id="GO:0052689">
    <property type="term" value="F:carboxylic ester hydrolase activity"/>
    <property type="evidence" value="ECO:0007669"/>
    <property type="project" value="UniProtKB-ARBA"/>
</dbReference>
<evidence type="ECO:0000313" key="4">
    <source>
        <dbReference type="EMBL" id="MDQ0316323.1"/>
    </source>
</evidence>
<keyword evidence="2" id="KW-0812">Transmembrane</keyword>
<dbReference type="PANTHER" id="PTHR22946:SF9">
    <property type="entry name" value="POLYKETIDE TRANSFERASE AF380"/>
    <property type="match status" value="1"/>
</dbReference>
<reference evidence="4" key="1">
    <citation type="submission" date="2023-07" db="EMBL/GenBank/DDBJ databases">
        <title>Genomic Encyclopedia of Type Strains, Phase IV (KMG-IV): sequencing the most valuable type-strain genomes for metagenomic binning, comparative biology and taxonomic classification.</title>
        <authorList>
            <person name="Goeker M."/>
        </authorList>
    </citation>
    <scope>NUCLEOTIDE SEQUENCE</scope>
    <source>
        <strain evidence="4">DSM 21202</strain>
    </source>
</reference>
<feature type="domain" description="Dienelactone hydrolase" evidence="3">
    <location>
        <begin position="193"/>
        <end position="294"/>
    </location>
</feature>
<keyword evidence="1 4" id="KW-0378">Hydrolase</keyword>
<proteinExistence type="predicted"/>
<organism evidence="4 5">
    <name type="scientific">Amorphus orientalis</name>
    <dbReference type="NCBI Taxonomy" id="649198"/>
    <lineage>
        <taxon>Bacteria</taxon>
        <taxon>Pseudomonadati</taxon>
        <taxon>Pseudomonadota</taxon>
        <taxon>Alphaproteobacteria</taxon>
        <taxon>Hyphomicrobiales</taxon>
        <taxon>Amorphaceae</taxon>
        <taxon>Amorphus</taxon>
    </lineage>
</organism>
<keyword evidence="2" id="KW-1133">Transmembrane helix</keyword>
<dbReference type="SUPFAM" id="SSF53474">
    <property type="entry name" value="alpha/beta-Hydrolases"/>
    <property type="match status" value="1"/>
</dbReference>
<comment type="caution">
    <text evidence="4">The sequence shown here is derived from an EMBL/GenBank/DDBJ whole genome shotgun (WGS) entry which is preliminary data.</text>
</comment>
<sequence>MQSPRRRRLLRIGFLSLAAAVGVGLAALGLNTIAHHRGWTVERLDPDALSAMLSPAYKVFRPGGDGPFPTALLFSGCDGPHDNMERWADALVADGWAAIIVDSHGPRGYDDYEAWRLVCVGQLMTGGERAGDVLVALADAREMAFVDRDRLALIGMSHGGWSIMDLLALDAENRLPLNLRSRPGDANDPPLSGVRAAVLVYPWCGPTNRAVDAGWDHPAPVLFVLADDDMIAPARDCRAVEQTLRDTGHDVEELSFSGVTHGFDQQHRTPLSNLRFDPEATTEAISTAIRFLNDAAMNSP</sequence>
<name>A0AAE3VQX2_9HYPH</name>
<dbReference type="InterPro" id="IPR050261">
    <property type="entry name" value="FrsA_esterase"/>
</dbReference>
<feature type="transmembrane region" description="Helical" evidence="2">
    <location>
        <begin position="12"/>
        <end position="34"/>
    </location>
</feature>
<accession>A0AAE3VQX2</accession>
<dbReference type="Gene3D" id="3.40.50.1820">
    <property type="entry name" value="alpha/beta hydrolase"/>
    <property type="match status" value="1"/>
</dbReference>
<dbReference type="Pfam" id="PF01738">
    <property type="entry name" value="DLH"/>
    <property type="match status" value="1"/>
</dbReference>
<dbReference type="PANTHER" id="PTHR22946">
    <property type="entry name" value="DIENELACTONE HYDROLASE DOMAIN-CONTAINING PROTEIN-RELATED"/>
    <property type="match status" value="1"/>
</dbReference>
<dbReference type="InterPro" id="IPR002925">
    <property type="entry name" value="Dienelactn_hydro"/>
</dbReference>